<dbReference type="EMBL" id="JACRTP010000007">
    <property type="protein sequence ID" value="MBC8629704.1"/>
    <property type="molecule type" value="Genomic_DNA"/>
</dbReference>
<organism evidence="3 4">
    <name type="scientific">Blautia stercoris</name>
    <dbReference type="NCBI Taxonomy" id="871664"/>
    <lineage>
        <taxon>Bacteria</taxon>
        <taxon>Bacillati</taxon>
        <taxon>Bacillota</taxon>
        <taxon>Clostridia</taxon>
        <taxon>Lachnospirales</taxon>
        <taxon>Lachnospiraceae</taxon>
        <taxon>Blautia</taxon>
    </lineage>
</organism>
<dbReference type="SUPFAM" id="SSF82171">
    <property type="entry name" value="DPP6 N-terminal domain-like"/>
    <property type="match status" value="1"/>
</dbReference>
<keyword evidence="1" id="KW-0472">Membrane</keyword>
<keyword evidence="1" id="KW-1133">Transmembrane helix</keyword>
<dbReference type="PROSITE" id="PS50104">
    <property type="entry name" value="TIR"/>
    <property type="match status" value="1"/>
</dbReference>
<reference evidence="3 4" key="1">
    <citation type="submission" date="2020-08" db="EMBL/GenBank/DDBJ databases">
        <title>Genome public.</title>
        <authorList>
            <person name="Liu C."/>
            <person name="Sun Q."/>
        </authorList>
    </citation>
    <scope>NUCLEOTIDE SEQUENCE [LARGE SCALE GENOMIC DNA]</scope>
    <source>
        <strain evidence="3 4">3_YM_SP_D4_24.mj</strain>
    </source>
</reference>
<evidence type="ECO:0000313" key="3">
    <source>
        <dbReference type="EMBL" id="MBC8629704.1"/>
    </source>
</evidence>
<dbReference type="InterPro" id="IPR035897">
    <property type="entry name" value="Toll_tir_struct_dom_sf"/>
</dbReference>
<proteinExistence type="predicted"/>
<comment type="caution">
    <text evidence="3">The sequence shown here is derived from an EMBL/GenBank/DDBJ whole genome shotgun (WGS) entry which is preliminary data.</text>
</comment>
<evidence type="ECO:0000256" key="1">
    <source>
        <dbReference type="SAM" id="Phobius"/>
    </source>
</evidence>
<feature type="domain" description="TIR" evidence="2">
    <location>
        <begin position="20"/>
        <end position="157"/>
    </location>
</feature>
<accession>A0ABR7PE50</accession>
<dbReference type="SUPFAM" id="SSF52200">
    <property type="entry name" value="Toll/Interleukin receptor TIR domain"/>
    <property type="match status" value="1"/>
</dbReference>
<dbReference type="Gene3D" id="3.40.50.10140">
    <property type="entry name" value="Toll/interleukin-1 receptor homology (TIR) domain"/>
    <property type="match status" value="1"/>
</dbReference>
<evidence type="ECO:0000313" key="4">
    <source>
        <dbReference type="Proteomes" id="UP000661649"/>
    </source>
</evidence>
<protein>
    <submittedName>
        <fullName evidence="3">Toll/interleukin-1 receptor domain-containing protein</fullName>
    </submittedName>
</protein>
<name>A0ABR7PE50_9FIRM</name>
<feature type="transmembrane region" description="Helical" evidence="1">
    <location>
        <begin position="210"/>
        <end position="232"/>
    </location>
</feature>
<sequence>MGKEIETGEKTENKTEQNNRRYKAFISYRHQPFDRKVAVTLQKHLETFHPPKQLEKKEKWRVFRDETELPTSADLSQDIREALENSEYLIVICSSMLVQSKWCREEISYFKSLHNNSTQNILALLIEGNPGEVFPEELCWSEEIRKNAEGEEIREKIEVEPLAANITADSERKSLKKLKTEYLRIAAPLLDCRYDDLYQREQKRKIHRSLAVMGGVTVVVGGIGIYSSIMAVRLNEQKRLLQEENYNRMAVQSDYMWEDGKVTEAIETAVDALPDTEDNMSVFSAEKAIAEKLGVFQRENFLPVQKYETTSYITKVAFVNSGKNVVAQDATGVYLWETESGKLVKKYTKTEMGFESSSWDLDLLLDKEKPLEDIKLQKNVSGGNAMTDGGGTNELMLYGYKKIMTKGEAQNSYFYLTCEKRLWRVNSETGEYESFEKVDAKEKEWHYNSETYAYEYRKIDGQFARDYQEYKENEEIPGLWEETGKHSLIVYKENDSNQKEIYNYEDEKYFGYFYDEILSISEDICYVNISKYDDNGDYSDKIIAYAVENQTIMRNKSPLLEETIEEHSKDDMSWITSPEKESFRYAERIGDYFVVRSVYGTNEEYCKYRVYDYKTAKKISEITVNAYTCYKDEKSALIFKKEDTNNYTDVFLGILNQELILTELNTGKLIYEYTFPTEIIKIRYLENGIIFVSLKNGKEYMLGIREIEGVKNEKGYGWVIQDFEKEIDLCESYENNYIGVRSNKVYLYQDLENQNAEEIEEDKVLLYQTQNKNVKYPDYTQSKTIKPVIEDLQKQGLISEVMWSYKIGDKIFLYGRDGVFYKINEELSTVEEKITLKEETEENKNETSEDITVWRTQNQNEILLEDETEAHNRRAWLINLDKMEIRYEIGDDVKGQFAGYSQKENKVLMENWLEEKYWLCPLYTAEELKELGTKWKNQTD</sequence>
<dbReference type="Pfam" id="PF13676">
    <property type="entry name" value="TIR_2"/>
    <property type="match status" value="1"/>
</dbReference>
<keyword evidence="3" id="KW-0675">Receptor</keyword>
<keyword evidence="4" id="KW-1185">Reference proteome</keyword>
<evidence type="ECO:0000259" key="2">
    <source>
        <dbReference type="PROSITE" id="PS50104"/>
    </source>
</evidence>
<keyword evidence="1" id="KW-0812">Transmembrane</keyword>
<dbReference type="InterPro" id="IPR000157">
    <property type="entry name" value="TIR_dom"/>
</dbReference>
<dbReference type="SMART" id="SM00255">
    <property type="entry name" value="TIR"/>
    <property type="match status" value="1"/>
</dbReference>
<dbReference type="RefSeq" id="WP_187559152.1">
    <property type="nucleotide sequence ID" value="NZ_JACRTP010000007.1"/>
</dbReference>
<dbReference type="Proteomes" id="UP000661649">
    <property type="component" value="Unassembled WGS sequence"/>
</dbReference>
<gene>
    <name evidence="3" type="ORF">H8712_14005</name>
</gene>